<evidence type="ECO:0000313" key="1">
    <source>
        <dbReference type="EMBL" id="MXQ08892.1"/>
    </source>
</evidence>
<evidence type="ECO:0000313" key="2">
    <source>
        <dbReference type="Proteomes" id="UP000480350"/>
    </source>
</evidence>
<dbReference type="AlphaFoldDB" id="A0A7C9MFH2"/>
<organism evidence="1 2">
    <name type="scientific">Kangsaoukella pontilimi</name>
    <dbReference type="NCBI Taxonomy" id="2691042"/>
    <lineage>
        <taxon>Bacteria</taxon>
        <taxon>Pseudomonadati</taxon>
        <taxon>Pseudomonadota</taxon>
        <taxon>Alphaproteobacteria</taxon>
        <taxon>Rhodobacterales</taxon>
        <taxon>Paracoccaceae</taxon>
        <taxon>Kangsaoukella</taxon>
    </lineage>
</organism>
<dbReference type="RefSeq" id="WP_160764784.1">
    <property type="nucleotide sequence ID" value="NZ_WUPT01000002.1"/>
</dbReference>
<dbReference type="EMBL" id="WUPT01000002">
    <property type="protein sequence ID" value="MXQ08892.1"/>
    <property type="molecule type" value="Genomic_DNA"/>
</dbReference>
<proteinExistence type="predicted"/>
<dbReference type="Proteomes" id="UP000480350">
    <property type="component" value="Unassembled WGS sequence"/>
</dbReference>
<reference evidence="1 2" key="2">
    <citation type="submission" date="2020-03" db="EMBL/GenBank/DDBJ databases">
        <title>Kangsaoukella pontilimi gen. nov., sp. nov., a new member of the family Rhodobacteraceae isolated from a tidal mudflat.</title>
        <authorList>
            <person name="Kim I.S."/>
        </authorList>
    </citation>
    <scope>NUCLEOTIDE SEQUENCE [LARGE SCALE GENOMIC DNA]</scope>
    <source>
        <strain evidence="1 2">GH1-50</strain>
    </source>
</reference>
<protein>
    <submittedName>
        <fullName evidence="1">Uncharacterized protein</fullName>
    </submittedName>
</protein>
<gene>
    <name evidence="1" type="ORF">GQ651_13620</name>
</gene>
<keyword evidence="2" id="KW-1185">Reference proteome</keyword>
<reference evidence="1 2" key="1">
    <citation type="submission" date="2019-12" db="EMBL/GenBank/DDBJ databases">
        <authorList>
            <person name="Lee S.D."/>
        </authorList>
    </citation>
    <scope>NUCLEOTIDE SEQUENCE [LARGE SCALE GENOMIC DNA]</scope>
    <source>
        <strain evidence="1 2">GH1-50</strain>
    </source>
</reference>
<accession>A0A7C9MFH2</accession>
<sequence length="123" mass="12845">MLVALAMALPAGAGAEPLILAGNGEEIAVEVAEVEPVFMHGRPSLHLLLTDRSGAAMADLTGAMIGERLTVSVCDRDLLRAVVRERLEGRAIINMPTIEASIAVAEVMRGDAACDTLSVHFPG</sequence>
<comment type="caution">
    <text evidence="1">The sequence shown here is derived from an EMBL/GenBank/DDBJ whole genome shotgun (WGS) entry which is preliminary data.</text>
</comment>
<name>A0A7C9MFH2_9RHOB</name>